<name>A0A5S5D3D2_9ACTN</name>
<reference evidence="8 9" key="1">
    <citation type="submission" date="2019-07" db="EMBL/GenBank/DDBJ databases">
        <title>Genomic Encyclopedia of Archaeal and Bacterial Type Strains, Phase II (KMG-II): from individual species to whole genera.</title>
        <authorList>
            <person name="Goeker M."/>
        </authorList>
    </citation>
    <scope>NUCLEOTIDE SEQUENCE [LARGE SCALE GENOMIC DNA]</scope>
    <source>
        <strain evidence="8 9">DSM 46842</strain>
    </source>
</reference>
<dbReference type="GO" id="GO:0046872">
    <property type="term" value="F:metal ion binding"/>
    <property type="evidence" value="ECO:0007669"/>
    <property type="project" value="UniProtKB-KW"/>
</dbReference>
<dbReference type="EMBL" id="VNHW01000001">
    <property type="protein sequence ID" value="TYP90480.1"/>
    <property type="molecule type" value="Genomic_DNA"/>
</dbReference>
<dbReference type="Proteomes" id="UP000322499">
    <property type="component" value="Unassembled WGS sequence"/>
</dbReference>
<dbReference type="GO" id="GO:0016812">
    <property type="term" value="F:hydrolase activity, acting on carbon-nitrogen (but not peptide) bonds, in cyclic amides"/>
    <property type="evidence" value="ECO:0007669"/>
    <property type="project" value="InterPro"/>
</dbReference>
<evidence type="ECO:0000256" key="3">
    <source>
        <dbReference type="ARBA" id="ARBA00010286"/>
    </source>
</evidence>
<comment type="function">
    <text evidence="2">Catalyzes the reversible cyclization of carbamoyl aspartate to dihydroorotate.</text>
</comment>
<protein>
    <submittedName>
        <fullName evidence="8">Imidazolonepropionase-like amidohydrolase</fullName>
    </submittedName>
</protein>
<evidence type="ECO:0000313" key="8">
    <source>
        <dbReference type="EMBL" id="TYP90480.1"/>
    </source>
</evidence>
<dbReference type="Gene3D" id="3.30.110.90">
    <property type="entry name" value="Amidohydrolase"/>
    <property type="match status" value="1"/>
</dbReference>
<evidence type="ECO:0000259" key="7">
    <source>
        <dbReference type="Pfam" id="PF01979"/>
    </source>
</evidence>
<feature type="compositionally biased region" description="Low complexity" evidence="6">
    <location>
        <begin position="111"/>
        <end position="122"/>
    </location>
</feature>
<dbReference type="RefSeq" id="WP_166531260.1">
    <property type="nucleotide sequence ID" value="NZ_VNHW01000001.1"/>
</dbReference>
<comment type="similarity">
    <text evidence="3">Belongs to the metallo-dependent hydrolases superfamily. DHOase family. Class I DHOase subfamily.</text>
</comment>
<dbReference type="InterPro" id="IPR006680">
    <property type="entry name" value="Amidohydro-rel"/>
</dbReference>
<dbReference type="Gene3D" id="1.20.58.520">
    <property type="entry name" value="Amidohydrolase"/>
    <property type="match status" value="1"/>
</dbReference>
<evidence type="ECO:0000256" key="1">
    <source>
        <dbReference type="ARBA" id="ARBA00001947"/>
    </source>
</evidence>
<evidence type="ECO:0000256" key="5">
    <source>
        <dbReference type="ARBA" id="ARBA00022801"/>
    </source>
</evidence>
<comment type="caution">
    <text evidence="8">The sequence shown here is derived from an EMBL/GenBank/DDBJ whole genome shotgun (WGS) entry which is preliminary data.</text>
</comment>
<feature type="region of interest" description="Disordered" evidence="6">
    <location>
        <begin position="105"/>
        <end position="133"/>
    </location>
</feature>
<keyword evidence="4" id="KW-0479">Metal-binding</keyword>
<dbReference type="Pfam" id="PF01979">
    <property type="entry name" value="Amidohydro_1"/>
    <property type="match status" value="1"/>
</dbReference>
<accession>A0A5S5D3D2</accession>
<dbReference type="PROSITE" id="PS00482">
    <property type="entry name" value="DIHYDROOROTASE_1"/>
    <property type="match status" value="1"/>
</dbReference>
<sequence>MDPIHGGTGRTAITNVRVFDGWGLTDLTTVVIEDGRIVDLDGGDPSGATVVDGAGGTLLPGLIDAHVHVRTPEDLDRSRDAGVTTVLDMASWPPSLIDSLRHRPGRTDVRSAGAPASAPGGPHTTHMGYPPDSALAGPEQAEAFVAARAAEGVDYVKLIVEDPTLVGPAALDQPRLDALAAAARARGLRTIAHATSPLATEMAVSAGVDIVTHVPIGRPLDADLVARMVAGGVAAVPTLTMMSAVADVLGRAPGGPPVDFVRARASVAELHRQGVPVLAGTDANLDPGAPANVPHGVALHSELELLVDAGLSTVEALRAATVLPAEHFGLTDRGVIAPGRRADLVLLDGDPVADIRATRAVRAVWCAGIQAGI</sequence>
<dbReference type="PANTHER" id="PTHR43135">
    <property type="entry name" value="ALPHA-D-RIBOSE 1-METHYLPHOSPHONATE 5-TRIPHOSPHATE DIPHOSPHATASE"/>
    <property type="match status" value="1"/>
</dbReference>
<dbReference type="Gene3D" id="3.40.50.10910">
    <property type="entry name" value="Amidohydrolase"/>
    <property type="match status" value="1"/>
</dbReference>
<evidence type="ECO:0000256" key="4">
    <source>
        <dbReference type="ARBA" id="ARBA00022723"/>
    </source>
</evidence>
<evidence type="ECO:0000256" key="6">
    <source>
        <dbReference type="SAM" id="MobiDB-lite"/>
    </source>
</evidence>
<dbReference type="Gene3D" id="2.30.40.10">
    <property type="entry name" value="Urease, subunit C, domain 1"/>
    <property type="match status" value="1"/>
</dbReference>
<comment type="cofactor">
    <cofactor evidence="1">
        <name>Zn(2+)</name>
        <dbReference type="ChEBI" id="CHEBI:29105"/>
    </cofactor>
</comment>
<organism evidence="8 9">
    <name type="scientific">Blastococcus xanthinilyticus</name>
    <dbReference type="NCBI Taxonomy" id="1564164"/>
    <lineage>
        <taxon>Bacteria</taxon>
        <taxon>Bacillati</taxon>
        <taxon>Actinomycetota</taxon>
        <taxon>Actinomycetes</taxon>
        <taxon>Geodermatophilales</taxon>
        <taxon>Geodermatophilaceae</taxon>
        <taxon>Blastococcus</taxon>
    </lineage>
</organism>
<evidence type="ECO:0000256" key="2">
    <source>
        <dbReference type="ARBA" id="ARBA00002368"/>
    </source>
</evidence>
<dbReference type="InterPro" id="IPR051781">
    <property type="entry name" value="Metallo-dep_Hydrolase"/>
</dbReference>
<evidence type="ECO:0000313" key="9">
    <source>
        <dbReference type="Proteomes" id="UP000322499"/>
    </source>
</evidence>
<gene>
    <name evidence="8" type="ORF">BD833_101198</name>
</gene>
<proteinExistence type="inferred from homology"/>
<keyword evidence="9" id="KW-1185">Reference proteome</keyword>
<dbReference type="InterPro" id="IPR032466">
    <property type="entry name" value="Metal_Hydrolase"/>
</dbReference>
<dbReference type="AlphaFoldDB" id="A0A5S5D3D2"/>
<feature type="domain" description="Amidohydrolase-related" evidence="7">
    <location>
        <begin position="57"/>
        <end position="368"/>
    </location>
</feature>
<dbReference type="PANTHER" id="PTHR43135:SF3">
    <property type="entry name" value="ALPHA-D-RIBOSE 1-METHYLPHOSPHONATE 5-TRIPHOSPHATE DIPHOSPHATASE"/>
    <property type="match status" value="1"/>
</dbReference>
<dbReference type="InterPro" id="IPR011059">
    <property type="entry name" value="Metal-dep_hydrolase_composite"/>
</dbReference>
<dbReference type="InterPro" id="IPR002195">
    <property type="entry name" value="Dihydroorotase_CS"/>
</dbReference>
<dbReference type="SUPFAM" id="SSF51338">
    <property type="entry name" value="Composite domain of metallo-dependent hydrolases"/>
    <property type="match status" value="1"/>
</dbReference>
<keyword evidence="5 8" id="KW-0378">Hydrolase</keyword>
<dbReference type="SUPFAM" id="SSF51556">
    <property type="entry name" value="Metallo-dependent hydrolases"/>
    <property type="match status" value="1"/>
</dbReference>